<organism evidence="4 5">
    <name type="scientific">Serratia sarumanii</name>
    <dbReference type="NCBI Taxonomy" id="3020826"/>
    <lineage>
        <taxon>Bacteria</taxon>
        <taxon>Pseudomonadati</taxon>
        <taxon>Pseudomonadota</taxon>
        <taxon>Gammaproteobacteria</taxon>
        <taxon>Enterobacterales</taxon>
        <taxon>Yersiniaceae</taxon>
        <taxon>Serratia</taxon>
    </lineage>
</organism>
<evidence type="ECO:0000259" key="2">
    <source>
        <dbReference type="Pfam" id="PF04542"/>
    </source>
</evidence>
<dbReference type="InterPro" id="IPR032710">
    <property type="entry name" value="NTF2-like_dom_sf"/>
</dbReference>
<dbReference type="InterPro" id="IPR013325">
    <property type="entry name" value="RNA_pol_sigma_r2"/>
</dbReference>
<comment type="caution">
    <text evidence="4">The sequence shown here is derived from an EMBL/GenBank/DDBJ whole genome shotgun (WGS) entry which is preliminary data.</text>
</comment>
<name>A0ABW8QJ74_9GAMM</name>
<dbReference type="Gene3D" id="1.10.1740.10">
    <property type="match status" value="1"/>
</dbReference>
<dbReference type="Gene3D" id="1.10.10.10">
    <property type="entry name" value="Winged helix-like DNA-binding domain superfamily/Winged helix DNA-binding domain"/>
    <property type="match status" value="1"/>
</dbReference>
<evidence type="ECO:0000313" key="4">
    <source>
        <dbReference type="EMBL" id="MFK8975517.1"/>
    </source>
</evidence>
<dbReference type="Proteomes" id="UP001622968">
    <property type="component" value="Unassembled WGS sequence"/>
</dbReference>
<dbReference type="InterPro" id="IPR052704">
    <property type="entry name" value="ECF_Sigma-70_Domain"/>
</dbReference>
<dbReference type="EMBL" id="JBJHGH010000001">
    <property type="protein sequence ID" value="MFK8975517.1"/>
    <property type="molecule type" value="Genomic_DNA"/>
</dbReference>
<dbReference type="SUPFAM" id="SSF88946">
    <property type="entry name" value="Sigma2 domain of RNA polymerase sigma factors"/>
    <property type="match status" value="1"/>
</dbReference>
<dbReference type="SUPFAM" id="SSF54427">
    <property type="entry name" value="NTF2-like"/>
    <property type="match status" value="1"/>
</dbReference>
<reference evidence="4 5" key="1">
    <citation type="submission" date="2024-11" db="EMBL/GenBank/DDBJ databases">
        <title>Draft genomes of five putative biosurfactant-producing Serratia sp. isolates from Laguna de Bay, Philippines.</title>
        <authorList>
            <person name="Lantican N."/>
            <person name="Barredo G.A."/>
            <person name="Rosana A."/>
            <person name="Siababa A.C."/>
            <person name="Montecillo A."/>
        </authorList>
    </citation>
    <scope>NUCLEOTIDE SEQUENCE [LARGE SCALE GENOMIC DNA]</scope>
    <source>
        <strain evidence="4 5">WS11a</strain>
    </source>
</reference>
<accession>A0ABW8QJ74</accession>
<dbReference type="InterPro" id="IPR013324">
    <property type="entry name" value="RNA_pol_sigma_r3/r4-like"/>
</dbReference>
<comment type="subunit">
    <text evidence="1">Interacts transiently with the RNA polymerase catalytic core formed by RpoA, RpoB, RpoC and RpoZ (2 alpha, 1 beta, 1 beta' and 1 omega subunit) to form the RNA polymerase holoenzyme that can initiate transcription.</text>
</comment>
<proteinExistence type="predicted"/>
<dbReference type="Pfam" id="PF08281">
    <property type="entry name" value="Sigma70_r4_2"/>
    <property type="match status" value="1"/>
</dbReference>
<gene>
    <name evidence="4" type="primary">sigJ</name>
    <name evidence="4" type="ORF">ACJBEI_09860</name>
</gene>
<feature type="domain" description="RNA polymerase sigma-70 region 2" evidence="2">
    <location>
        <begin position="9"/>
        <end position="73"/>
    </location>
</feature>
<dbReference type="GeneID" id="301145284"/>
<dbReference type="PANTHER" id="PTHR30173:SF36">
    <property type="entry name" value="ECF RNA POLYMERASE SIGMA FACTOR SIGJ"/>
    <property type="match status" value="1"/>
</dbReference>
<evidence type="ECO:0000313" key="5">
    <source>
        <dbReference type="Proteomes" id="UP001622968"/>
    </source>
</evidence>
<dbReference type="NCBIfam" id="TIGR02937">
    <property type="entry name" value="sigma70-ECF"/>
    <property type="match status" value="1"/>
</dbReference>
<protein>
    <submittedName>
        <fullName evidence="4">RNA polymerase sigma factor SigJ</fullName>
    </submittedName>
</protein>
<dbReference type="InterPro" id="IPR036388">
    <property type="entry name" value="WH-like_DNA-bd_sf"/>
</dbReference>
<dbReference type="InterPro" id="IPR014284">
    <property type="entry name" value="RNA_pol_sigma-70_dom"/>
</dbReference>
<dbReference type="InterPro" id="IPR013249">
    <property type="entry name" value="RNA_pol_sigma70_r4_t2"/>
</dbReference>
<sequence>MKNDKYAALFESRRPFLIGLAYRILGSLADAEDAVQDTYIKWLNADRHSILNPAAWLTTVCTRRCLDLLRAAQQARVDYVGIWLPEPIQTAVAKTPEQTLELSSSLSTAFMLLLERLTPRERAAYLLHDIFDLPYADLAMTLGGEETACRKLVSRAREKVGRPEERKTQPTERQEALLIAFKTAVETADIEPLSTLLSEDVKLSADGGGKVPANLAELVGKRDVLEFIGGKLPVFWRAYLWQHALINGVPGALLSEQGRITASVSLSLNAEGRLAQVFIVRNPSKLSQLDRLWTMPLR</sequence>
<dbReference type="Pfam" id="PF04542">
    <property type="entry name" value="Sigma70_r2"/>
    <property type="match status" value="1"/>
</dbReference>
<dbReference type="NCBIfam" id="NF007214">
    <property type="entry name" value="PRK09636.1"/>
    <property type="match status" value="1"/>
</dbReference>
<dbReference type="RefSeq" id="WP_049213126.1">
    <property type="nucleotide sequence ID" value="NZ_CP124750.1"/>
</dbReference>
<keyword evidence="5" id="KW-1185">Reference proteome</keyword>
<dbReference type="PANTHER" id="PTHR30173">
    <property type="entry name" value="SIGMA 19 FACTOR"/>
    <property type="match status" value="1"/>
</dbReference>
<dbReference type="SUPFAM" id="SSF88659">
    <property type="entry name" value="Sigma3 and sigma4 domains of RNA polymerase sigma factors"/>
    <property type="match status" value="1"/>
</dbReference>
<evidence type="ECO:0000256" key="1">
    <source>
        <dbReference type="ARBA" id="ARBA00011344"/>
    </source>
</evidence>
<dbReference type="InterPro" id="IPR007627">
    <property type="entry name" value="RNA_pol_sigma70_r2"/>
</dbReference>
<evidence type="ECO:0000259" key="3">
    <source>
        <dbReference type="Pfam" id="PF08281"/>
    </source>
</evidence>
<feature type="domain" description="RNA polymerase sigma factor 70 region 4 type 2" evidence="3">
    <location>
        <begin position="109"/>
        <end position="159"/>
    </location>
</feature>